<dbReference type="STRING" id="1586267.GCA_001418685_00970"/>
<protein>
    <recommendedName>
        <fullName evidence="5">LPXTG-motif cell wall anchor domain-containing protein</fullName>
    </recommendedName>
</protein>
<evidence type="ECO:0000256" key="1">
    <source>
        <dbReference type="SAM" id="Phobius"/>
    </source>
</evidence>
<accession>A0A0X3AP48</accession>
<evidence type="ECO:0008006" key="5">
    <source>
        <dbReference type="Google" id="ProtNLM"/>
    </source>
</evidence>
<dbReference type="AlphaFoldDB" id="A0A0X3AP48"/>
<keyword evidence="4" id="KW-1185">Reference proteome</keyword>
<evidence type="ECO:0000313" key="4">
    <source>
        <dbReference type="Proteomes" id="UP000182761"/>
    </source>
</evidence>
<gene>
    <name evidence="3" type="ORF">Ga0061079_10585</name>
</gene>
<dbReference type="EMBL" id="FCOR01000005">
    <property type="protein sequence ID" value="CVK16126.1"/>
    <property type="molecule type" value="Genomic_DNA"/>
</dbReference>
<keyword evidence="1" id="KW-0472">Membrane</keyword>
<feature type="chain" id="PRO_5007049787" description="LPXTG-motif cell wall anchor domain-containing protein" evidence="2">
    <location>
        <begin position="22"/>
        <end position="87"/>
    </location>
</feature>
<organism evidence="3 4">
    <name type="scientific">Apibacter mensalis</name>
    <dbReference type="NCBI Taxonomy" id="1586267"/>
    <lineage>
        <taxon>Bacteria</taxon>
        <taxon>Pseudomonadati</taxon>
        <taxon>Bacteroidota</taxon>
        <taxon>Flavobacteriia</taxon>
        <taxon>Flavobacteriales</taxon>
        <taxon>Weeksellaceae</taxon>
        <taxon>Apibacter</taxon>
    </lineage>
</organism>
<keyword evidence="1" id="KW-0812">Transmembrane</keyword>
<keyword evidence="2" id="KW-0732">Signal</keyword>
<keyword evidence="1" id="KW-1133">Transmembrane helix</keyword>
<feature type="transmembrane region" description="Helical" evidence="1">
    <location>
        <begin position="60"/>
        <end position="79"/>
    </location>
</feature>
<sequence>MKMKKLFSIIFIALVYSQSFAYNILQVVVETEEVPPIPNLEGDVETYGGGIGTMPDSTPINFIVPFLLISAIFIMFYIFKKKRIKSI</sequence>
<reference evidence="3 4" key="1">
    <citation type="submission" date="2016-01" db="EMBL/GenBank/DDBJ databases">
        <authorList>
            <person name="McClelland M."/>
            <person name="Jain A."/>
            <person name="Saraogi P."/>
            <person name="Mendelson R."/>
            <person name="Westerman R."/>
            <person name="SanMiguel P."/>
            <person name="Csonka L."/>
        </authorList>
    </citation>
    <scope>NUCLEOTIDE SEQUENCE [LARGE SCALE GENOMIC DNA]</scope>
    <source>
        <strain evidence="3 4">R-53146</strain>
    </source>
</reference>
<proteinExistence type="predicted"/>
<dbReference type="Proteomes" id="UP000182761">
    <property type="component" value="Unassembled WGS sequence"/>
</dbReference>
<evidence type="ECO:0000256" key="2">
    <source>
        <dbReference type="SAM" id="SignalP"/>
    </source>
</evidence>
<evidence type="ECO:0000313" key="3">
    <source>
        <dbReference type="EMBL" id="CVK16126.1"/>
    </source>
</evidence>
<feature type="signal peptide" evidence="2">
    <location>
        <begin position="1"/>
        <end position="21"/>
    </location>
</feature>
<name>A0A0X3AP48_9FLAO</name>